<dbReference type="PRINTS" id="PR00455">
    <property type="entry name" value="HTHTETR"/>
</dbReference>
<dbReference type="SUPFAM" id="SSF48498">
    <property type="entry name" value="Tetracyclin repressor-like, C-terminal domain"/>
    <property type="match status" value="1"/>
</dbReference>
<evidence type="ECO:0000313" key="6">
    <source>
        <dbReference type="Proteomes" id="UP001596547"/>
    </source>
</evidence>
<dbReference type="GeneID" id="79316256"/>
<feature type="compositionally biased region" description="Basic and acidic residues" evidence="3">
    <location>
        <begin position="211"/>
        <end position="233"/>
    </location>
</feature>
<name>A0ABD6AA98_9EURY</name>
<dbReference type="Pfam" id="PF00440">
    <property type="entry name" value="TetR_N"/>
    <property type="match status" value="1"/>
</dbReference>
<evidence type="ECO:0000313" key="5">
    <source>
        <dbReference type="EMBL" id="MFC7317090.1"/>
    </source>
</evidence>
<keyword evidence="1 2" id="KW-0238">DNA-binding</keyword>
<evidence type="ECO:0000256" key="3">
    <source>
        <dbReference type="SAM" id="MobiDB-lite"/>
    </source>
</evidence>
<dbReference type="PANTHER" id="PTHR43479:SF11">
    <property type="entry name" value="ACREF_ENVCD OPERON REPRESSOR-RELATED"/>
    <property type="match status" value="1"/>
</dbReference>
<accession>A0ABD6AA98</accession>
<dbReference type="InterPro" id="IPR009057">
    <property type="entry name" value="Homeodomain-like_sf"/>
</dbReference>
<dbReference type="PROSITE" id="PS50977">
    <property type="entry name" value="HTH_TETR_2"/>
    <property type="match status" value="1"/>
</dbReference>
<gene>
    <name evidence="5" type="ORF">ACFQPE_09815</name>
</gene>
<feature type="domain" description="HTH tetR-type" evidence="4">
    <location>
        <begin position="12"/>
        <end position="72"/>
    </location>
</feature>
<dbReference type="InterPro" id="IPR050624">
    <property type="entry name" value="HTH-type_Tx_Regulator"/>
</dbReference>
<dbReference type="Gene3D" id="1.10.10.60">
    <property type="entry name" value="Homeodomain-like"/>
    <property type="match status" value="1"/>
</dbReference>
<dbReference type="GO" id="GO:0003677">
    <property type="term" value="F:DNA binding"/>
    <property type="evidence" value="ECO:0007669"/>
    <property type="project" value="UniProtKB-UniRule"/>
</dbReference>
<dbReference type="Proteomes" id="UP001596547">
    <property type="component" value="Unassembled WGS sequence"/>
</dbReference>
<dbReference type="InterPro" id="IPR001647">
    <property type="entry name" value="HTH_TetR"/>
</dbReference>
<dbReference type="InterPro" id="IPR036271">
    <property type="entry name" value="Tet_transcr_reg_TetR-rel_C_sf"/>
</dbReference>
<dbReference type="PANTHER" id="PTHR43479">
    <property type="entry name" value="ACREF/ENVCD OPERON REPRESSOR-RELATED"/>
    <property type="match status" value="1"/>
</dbReference>
<evidence type="ECO:0000256" key="1">
    <source>
        <dbReference type="ARBA" id="ARBA00023125"/>
    </source>
</evidence>
<organism evidence="5 6">
    <name type="scientific">Halomarina halobia</name>
    <dbReference type="NCBI Taxonomy" id="3033386"/>
    <lineage>
        <taxon>Archaea</taxon>
        <taxon>Methanobacteriati</taxon>
        <taxon>Methanobacteriota</taxon>
        <taxon>Stenosarchaea group</taxon>
        <taxon>Halobacteria</taxon>
        <taxon>Halobacteriales</taxon>
        <taxon>Natronomonadaceae</taxon>
        <taxon>Halomarina</taxon>
    </lineage>
</organism>
<sequence length="242" mass="26499">MTGRGFSEDERERVAAEIREAGRECFARYGLDKTTIADLTEPAGIANSTFYRFFESKEALYVEILREEGEEIAARTLAPFEETADPETAIRRFLRLIVGEIETNPLTRRLLVGGELDRIRASLTEAEREALREEKLAFVVPHLARWFEEGRLRGPDPETVAGAIRAATFVTLHREDLGEERYPAVRDLLVESVAAGLVRDVAGGSNAGGKADTRGEADAGGSRRTDAGGRTDAEEGSDADAT</sequence>
<dbReference type="SUPFAM" id="SSF46689">
    <property type="entry name" value="Homeodomain-like"/>
    <property type="match status" value="1"/>
</dbReference>
<dbReference type="AlphaFoldDB" id="A0ABD6AA98"/>
<evidence type="ECO:0000259" key="4">
    <source>
        <dbReference type="PROSITE" id="PS50977"/>
    </source>
</evidence>
<protein>
    <submittedName>
        <fullName evidence="5">TetR/AcrR family transcriptional regulator</fullName>
    </submittedName>
</protein>
<proteinExistence type="predicted"/>
<evidence type="ECO:0000256" key="2">
    <source>
        <dbReference type="PROSITE-ProRule" id="PRU00335"/>
    </source>
</evidence>
<reference evidence="5 6" key="1">
    <citation type="journal article" date="2019" name="Int. J. Syst. Evol. Microbiol.">
        <title>The Global Catalogue of Microorganisms (GCM) 10K type strain sequencing project: providing services to taxonomists for standard genome sequencing and annotation.</title>
        <authorList>
            <consortium name="The Broad Institute Genomics Platform"/>
            <consortium name="The Broad Institute Genome Sequencing Center for Infectious Disease"/>
            <person name="Wu L."/>
            <person name="Ma J."/>
        </authorList>
    </citation>
    <scope>NUCLEOTIDE SEQUENCE [LARGE SCALE GENOMIC DNA]</scope>
    <source>
        <strain evidence="5 6">PSR21</strain>
    </source>
</reference>
<dbReference type="EMBL" id="JBHTBF010000002">
    <property type="protein sequence ID" value="MFC7317090.1"/>
    <property type="molecule type" value="Genomic_DNA"/>
</dbReference>
<dbReference type="Gene3D" id="1.10.357.10">
    <property type="entry name" value="Tetracycline Repressor, domain 2"/>
    <property type="match status" value="1"/>
</dbReference>
<keyword evidence="6" id="KW-1185">Reference proteome</keyword>
<comment type="caution">
    <text evidence="5">The sequence shown here is derived from an EMBL/GenBank/DDBJ whole genome shotgun (WGS) entry which is preliminary data.</text>
</comment>
<dbReference type="RefSeq" id="WP_276303654.1">
    <property type="nucleotide sequence ID" value="NZ_CP119992.1"/>
</dbReference>
<feature type="region of interest" description="Disordered" evidence="3">
    <location>
        <begin position="201"/>
        <end position="242"/>
    </location>
</feature>
<feature type="DNA-binding region" description="H-T-H motif" evidence="2">
    <location>
        <begin position="35"/>
        <end position="54"/>
    </location>
</feature>